<comment type="caution">
    <text evidence="1">The sequence shown here is derived from an EMBL/GenBank/DDBJ whole genome shotgun (WGS) entry which is preliminary data.</text>
</comment>
<reference evidence="1 2" key="1">
    <citation type="submission" date="2015-03" db="EMBL/GenBank/DDBJ databases">
        <authorList>
            <person name="Lepp D."/>
            <person name="Hassan Y.I."/>
            <person name="Li X.-Z."/>
            <person name="Zhou T."/>
        </authorList>
    </citation>
    <scope>NUCLEOTIDE SEQUENCE [LARGE SCALE GENOMIC DNA]</scope>
    <source>
        <strain evidence="1 2">E84</strain>
    </source>
</reference>
<evidence type="ECO:0008006" key="3">
    <source>
        <dbReference type="Google" id="ProtNLM"/>
    </source>
</evidence>
<dbReference type="PATRIC" id="fig|1293439.3.peg.2909"/>
<keyword evidence="2" id="KW-1185">Reference proteome</keyword>
<dbReference type="OrthoDB" id="7951040at2"/>
<evidence type="ECO:0000313" key="1">
    <source>
        <dbReference type="EMBL" id="KKC41067.1"/>
    </source>
</evidence>
<protein>
    <recommendedName>
        <fullName evidence="3">HNH endonuclease</fullName>
    </recommendedName>
</protein>
<accession>A0A0F5QJA7</accession>
<proteinExistence type="predicted"/>
<dbReference type="Proteomes" id="UP000033411">
    <property type="component" value="Unassembled WGS sequence"/>
</dbReference>
<dbReference type="AlphaFoldDB" id="A0A0F5QJA7"/>
<sequence>MNTPDDDFKQDKPWHLWAREASAHFEPEMPEPIALDTLHALFQTVLTRADYHCALTGHDFGHAIDQLQAVPIQPRPDGGALHVDNFLCLSKAATDAFTHGYLTIGPGLEIIVDLSRIDPDFFEQLHPLGRLLVSEGSTPPDPIALAYHRDKIFLSAD</sequence>
<dbReference type="RefSeq" id="WP_046139932.1">
    <property type="nucleotide sequence ID" value="NZ_LANJ01000004.1"/>
</dbReference>
<name>A0A0F5QJA7_9HYPH</name>
<dbReference type="EMBL" id="LANJ01000004">
    <property type="protein sequence ID" value="KKC41067.1"/>
    <property type="molecule type" value="Genomic_DNA"/>
</dbReference>
<evidence type="ECO:0000313" key="2">
    <source>
        <dbReference type="Proteomes" id="UP000033411"/>
    </source>
</evidence>
<gene>
    <name evidence="1" type="ORF">WH87_02705</name>
</gene>
<organism evidence="1 2">
    <name type="scientific">Devosia epidermidihirudinis</name>
    <dbReference type="NCBI Taxonomy" id="1293439"/>
    <lineage>
        <taxon>Bacteria</taxon>
        <taxon>Pseudomonadati</taxon>
        <taxon>Pseudomonadota</taxon>
        <taxon>Alphaproteobacteria</taxon>
        <taxon>Hyphomicrobiales</taxon>
        <taxon>Devosiaceae</taxon>
        <taxon>Devosia</taxon>
    </lineage>
</organism>